<dbReference type="NCBIfam" id="TIGR00475">
    <property type="entry name" value="selB"/>
    <property type="match status" value="1"/>
</dbReference>
<evidence type="ECO:0000256" key="3">
    <source>
        <dbReference type="ARBA" id="ARBA00022490"/>
    </source>
</evidence>
<dbReference type="PANTHER" id="PTHR43721">
    <property type="entry name" value="ELONGATION FACTOR TU-RELATED"/>
    <property type="match status" value="1"/>
</dbReference>
<evidence type="ECO:0000259" key="9">
    <source>
        <dbReference type="PROSITE" id="PS51722"/>
    </source>
</evidence>
<evidence type="ECO:0000313" key="11">
    <source>
        <dbReference type="Proteomes" id="UP000184076"/>
    </source>
</evidence>
<keyword evidence="4" id="KW-0547">Nucleotide-binding</keyword>
<dbReference type="Gene3D" id="2.40.30.10">
    <property type="entry name" value="Translation factors"/>
    <property type="match status" value="1"/>
</dbReference>
<dbReference type="CDD" id="cd15491">
    <property type="entry name" value="selB_III"/>
    <property type="match status" value="1"/>
</dbReference>
<dbReference type="SUPFAM" id="SSF50447">
    <property type="entry name" value="Translation proteins"/>
    <property type="match status" value="1"/>
</dbReference>
<dbReference type="InterPro" id="IPR009001">
    <property type="entry name" value="Transl_elong_EF1A/Init_IF2_C"/>
</dbReference>
<dbReference type="PROSITE" id="PS51722">
    <property type="entry name" value="G_TR_2"/>
    <property type="match status" value="1"/>
</dbReference>
<reference evidence="11" key="1">
    <citation type="submission" date="2016-11" db="EMBL/GenBank/DDBJ databases">
        <authorList>
            <person name="Varghese N."/>
            <person name="Submissions S."/>
        </authorList>
    </citation>
    <scope>NUCLEOTIDE SEQUENCE [LARGE SCALE GENOMIC DNA]</scope>
    <source>
        <strain evidence="11">DSM 9756</strain>
    </source>
</reference>
<evidence type="ECO:0000256" key="1">
    <source>
        <dbReference type="ARBA" id="ARBA00004496"/>
    </source>
</evidence>
<dbReference type="PANTHER" id="PTHR43721:SF22">
    <property type="entry name" value="ELONGATION FACTOR TU, MITOCHONDRIAL"/>
    <property type="match status" value="1"/>
</dbReference>
<dbReference type="Pfam" id="PF09107">
    <property type="entry name" value="WHD_3rd_SelB"/>
    <property type="match status" value="1"/>
</dbReference>
<evidence type="ECO:0000256" key="6">
    <source>
        <dbReference type="ARBA" id="ARBA00023134"/>
    </source>
</evidence>
<dbReference type="EMBL" id="FQVB01000012">
    <property type="protein sequence ID" value="SHF16718.1"/>
    <property type="molecule type" value="Genomic_DNA"/>
</dbReference>
<gene>
    <name evidence="10" type="ORF">SAMN02745206_01447</name>
</gene>
<evidence type="ECO:0000256" key="4">
    <source>
        <dbReference type="ARBA" id="ARBA00022741"/>
    </source>
</evidence>
<dbReference type="InterPro" id="IPR050055">
    <property type="entry name" value="EF-Tu_GTPase"/>
</dbReference>
<keyword evidence="10" id="KW-0251">Elongation factor</keyword>
<dbReference type="InterPro" id="IPR036388">
    <property type="entry name" value="WH-like_DNA-bd_sf"/>
</dbReference>
<dbReference type="Pfam" id="PF25461">
    <property type="entry name" value="Beta-barrel_SelB"/>
    <property type="match status" value="1"/>
</dbReference>
<keyword evidence="5" id="KW-0648">Protein biosynthesis</keyword>
<dbReference type="InterPro" id="IPR004161">
    <property type="entry name" value="EFTu-like_2"/>
</dbReference>
<dbReference type="GO" id="GO:0003723">
    <property type="term" value="F:RNA binding"/>
    <property type="evidence" value="ECO:0007669"/>
    <property type="project" value="InterPro"/>
</dbReference>
<evidence type="ECO:0000256" key="2">
    <source>
        <dbReference type="ARBA" id="ARBA00015953"/>
    </source>
</evidence>
<dbReference type="STRING" id="1121391.SAMN02745206_01447"/>
<dbReference type="GO" id="GO:0005829">
    <property type="term" value="C:cytosol"/>
    <property type="evidence" value="ECO:0007669"/>
    <property type="project" value="TreeGrafter"/>
</dbReference>
<dbReference type="Gene3D" id="1.10.10.2770">
    <property type="match status" value="1"/>
</dbReference>
<keyword evidence="3" id="KW-0963">Cytoplasm</keyword>
<keyword evidence="11" id="KW-1185">Reference proteome</keyword>
<dbReference type="GO" id="GO:0003746">
    <property type="term" value="F:translation elongation factor activity"/>
    <property type="evidence" value="ECO:0007669"/>
    <property type="project" value="UniProtKB-KW"/>
</dbReference>
<dbReference type="InterPro" id="IPR004535">
    <property type="entry name" value="Transl_elong_SelB"/>
</dbReference>
<sequence>MEVDLPMIKTATIGIAGHVDHGKTSLVRRLTGIDTDRTPEEKRRGLTIEPGVAPLRLASGRLVSLVDVPGHKDYLRNAVRGLSAVEGAVLVVAADDGVMAQTRDHLDILQLLGARTGMIVLSKADRVDEETREYARLEIEELTEATFLENCPIVPFSALDGRGTPLILHELERMASRLDGGDKARPCRLWIDRVHNVVGHGTVISGTLLSGILRENDPLAILPSGRLTRVRSLEVHHRKVKEAAAGQRVGVNLYHVGTGEVRPGMLLAQPGTVEAAPYLNADVRLLRHAPRKLSHQQRVRVHVGTACVQGRVHFLDRALLAPGEEAIAQIRLEETIGCLAGDRFVLSFLDDYAIAGGGRILEPTREKLRTSKAGRILPYLHCLQRGDLEGAIDHLFSRSPYTPLSETQAALACGFRRRDVSRVLQRWSKEDRLVVLEDGRYVRKKDHGNLRRKFHDALVDILSSNPLKECASAEELRARVDMKLDPGWTRQLLADLCRRGIMDHVEGGYRLPQRKRQWTARQKEILDAVFHFARRAGLSSFAAGTVCDHNRGRFDPSEVQRILDHLAAQKRLVRLQDGRYITREALVETEERVRSWIRTKGALRLSDCPRALGYGRTRALAVLEHLDAMGVTIRLDDRRILAEDHAKEFWRTAGTDSPRL</sequence>
<comment type="subcellular location">
    <subcellularLocation>
        <location evidence="1">Cytoplasm</location>
    </subcellularLocation>
</comment>
<evidence type="ECO:0000256" key="5">
    <source>
        <dbReference type="ARBA" id="ARBA00022917"/>
    </source>
</evidence>
<organism evidence="10 11">
    <name type="scientific">Desulfacinum infernum DSM 9756</name>
    <dbReference type="NCBI Taxonomy" id="1121391"/>
    <lineage>
        <taxon>Bacteria</taxon>
        <taxon>Pseudomonadati</taxon>
        <taxon>Thermodesulfobacteriota</taxon>
        <taxon>Syntrophobacteria</taxon>
        <taxon>Syntrophobacterales</taxon>
        <taxon>Syntrophobacteraceae</taxon>
        <taxon>Desulfacinum</taxon>
    </lineage>
</organism>
<evidence type="ECO:0000313" key="10">
    <source>
        <dbReference type="EMBL" id="SHF16718.1"/>
    </source>
</evidence>
<dbReference type="SUPFAM" id="SSF46785">
    <property type="entry name" value="Winged helix' DNA-binding domain"/>
    <property type="match status" value="1"/>
</dbReference>
<dbReference type="SUPFAM" id="SSF50465">
    <property type="entry name" value="EF-Tu/eEF-1alpha/eIF2-gamma C-terminal domain"/>
    <property type="match status" value="1"/>
</dbReference>
<name>A0A1M4ZFH3_9BACT</name>
<dbReference type="CDD" id="cd04171">
    <property type="entry name" value="SelB"/>
    <property type="match status" value="1"/>
</dbReference>
<dbReference type="InterPro" id="IPR036390">
    <property type="entry name" value="WH_DNA-bd_sf"/>
</dbReference>
<dbReference type="InterPro" id="IPR009000">
    <property type="entry name" value="Transl_B-barrel_sf"/>
</dbReference>
<proteinExistence type="predicted"/>
<dbReference type="PRINTS" id="PR00315">
    <property type="entry name" value="ELONGATNFCT"/>
</dbReference>
<dbReference type="Gene3D" id="1.10.10.10">
    <property type="entry name" value="Winged helix-like DNA-binding domain superfamily/Winged helix DNA-binding domain"/>
    <property type="match status" value="1"/>
</dbReference>
<dbReference type="Proteomes" id="UP000184076">
    <property type="component" value="Unassembled WGS sequence"/>
</dbReference>
<feature type="domain" description="Tr-type G" evidence="9">
    <location>
        <begin position="8"/>
        <end position="179"/>
    </location>
</feature>
<dbReference type="InterPro" id="IPR015191">
    <property type="entry name" value="SelB_WHD4"/>
</dbReference>
<evidence type="ECO:0000256" key="7">
    <source>
        <dbReference type="ARBA" id="ARBA00025526"/>
    </source>
</evidence>
<dbReference type="InterPro" id="IPR027417">
    <property type="entry name" value="P-loop_NTPase"/>
</dbReference>
<dbReference type="SUPFAM" id="SSF52540">
    <property type="entry name" value="P-loop containing nucleoside triphosphate hydrolases"/>
    <property type="match status" value="1"/>
</dbReference>
<dbReference type="Pfam" id="PF00009">
    <property type="entry name" value="GTP_EFTU"/>
    <property type="match status" value="1"/>
</dbReference>
<accession>A0A1M4ZFH3</accession>
<comment type="function">
    <text evidence="7">Translation factor necessary for the incorporation of selenocysteine into proteins. It probably replaces EF-Tu for the insertion of selenocysteine directed by the UGA codon. SelB binds GTP and GDP.</text>
</comment>
<dbReference type="InterPro" id="IPR005225">
    <property type="entry name" value="Small_GTP-bd"/>
</dbReference>
<evidence type="ECO:0000256" key="8">
    <source>
        <dbReference type="ARBA" id="ARBA00031615"/>
    </source>
</evidence>
<dbReference type="GO" id="GO:0005525">
    <property type="term" value="F:GTP binding"/>
    <property type="evidence" value="ECO:0007669"/>
    <property type="project" value="UniProtKB-KW"/>
</dbReference>
<dbReference type="AlphaFoldDB" id="A0A1M4ZFH3"/>
<dbReference type="NCBIfam" id="TIGR00231">
    <property type="entry name" value="small_GTP"/>
    <property type="match status" value="1"/>
</dbReference>
<dbReference type="Gene3D" id="3.40.50.300">
    <property type="entry name" value="P-loop containing nucleotide triphosphate hydrolases"/>
    <property type="match status" value="1"/>
</dbReference>
<keyword evidence="6" id="KW-0342">GTP-binding</keyword>
<protein>
    <recommendedName>
        <fullName evidence="2">Selenocysteine-specific elongation factor</fullName>
    </recommendedName>
    <alternativeName>
        <fullName evidence="8">SelB translation factor</fullName>
    </alternativeName>
</protein>
<dbReference type="Pfam" id="PF03144">
    <property type="entry name" value="GTP_EFTU_D2"/>
    <property type="match status" value="1"/>
</dbReference>
<dbReference type="GO" id="GO:0003924">
    <property type="term" value="F:GTPase activity"/>
    <property type="evidence" value="ECO:0007669"/>
    <property type="project" value="InterPro"/>
</dbReference>
<dbReference type="GO" id="GO:0001514">
    <property type="term" value="P:selenocysteine incorporation"/>
    <property type="evidence" value="ECO:0007669"/>
    <property type="project" value="InterPro"/>
</dbReference>
<dbReference type="InterPro" id="IPR057335">
    <property type="entry name" value="Beta-barrel_SelB"/>
</dbReference>
<dbReference type="InterPro" id="IPR000795">
    <property type="entry name" value="T_Tr_GTP-bd_dom"/>
</dbReference>